<organism evidence="8 9">
    <name type="scientific">Clostridium collagenovorans DSM 3089</name>
    <dbReference type="NCBI Taxonomy" id="1121306"/>
    <lineage>
        <taxon>Bacteria</taxon>
        <taxon>Bacillati</taxon>
        <taxon>Bacillota</taxon>
        <taxon>Clostridia</taxon>
        <taxon>Eubacteriales</taxon>
        <taxon>Clostridiaceae</taxon>
        <taxon>Clostridium</taxon>
    </lineage>
</organism>
<keyword evidence="6 7" id="KW-0472">Membrane</keyword>
<dbReference type="PANTHER" id="PTHR34184">
    <property type="entry name" value="UPF0718 PROTEIN YCGR"/>
    <property type="match status" value="1"/>
</dbReference>
<dbReference type="InterPro" id="IPR005524">
    <property type="entry name" value="DUF318"/>
</dbReference>
<evidence type="ECO:0000256" key="2">
    <source>
        <dbReference type="ARBA" id="ARBA00006386"/>
    </source>
</evidence>
<dbReference type="GO" id="GO:0005886">
    <property type="term" value="C:plasma membrane"/>
    <property type="evidence" value="ECO:0007669"/>
    <property type="project" value="UniProtKB-SubCell"/>
</dbReference>
<dbReference type="EMBL" id="FQXP01000007">
    <property type="protein sequence ID" value="SHH96631.1"/>
    <property type="molecule type" value="Genomic_DNA"/>
</dbReference>
<feature type="transmembrane region" description="Helical" evidence="7">
    <location>
        <begin position="21"/>
        <end position="39"/>
    </location>
</feature>
<evidence type="ECO:0000256" key="4">
    <source>
        <dbReference type="ARBA" id="ARBA00022692"/>
    </source>
</evidence>
<protein>
    <recommendedName>
        <fullName evidence="10">Permease</fullName>
    </recommendedName>
</protein>
<sequence>MDIIKFIQDLFWSSLNILNGASVWLVISFLLAGFLHEVLSPDKFQRVLGNKKISSIIKSTISGMLLPICSCGVIPLGISMYYSGAYLGPTLAFMTSTPMINPIAVILCYGLLGRDITIIYVITGFLGPLIIGVIGNMFAGKELQAPGIEGDIQKRVLVRQKKSFMEKIKMGMQWSLNDLAVVVSKYVILGMLMASIIFNIVPQEFIQKYLGEPSILSLGSVTILAALMYVCAVGHIPFIAALIASGAAPGIAITFLMAGAATNLPELISLYKLIGKRTAFMYCGVVVGISVIVGYLTNVLLMPGFTPVLNFNSVNNTINTANKFMFVAPMWLKYLCSAIIVMFAMKSFYKSVKTMIEKRKCTV</sequence>
<evidence type="ECO:0000256" key="5">
    <source>
        <dbReference type="ARBA" id="ARBA00022989"/>
    </source>
</evidence>
<dbReference type="RefSeq" id="WP_072832007.1">
    <property type="nucleotide sequence ID" value="NZ_FQXP01000007.1"/>
</dbReference>
<feature type="transmembrane region" description="Helical" evidence="7">
    <location>
        <begin position="213"/>
        <end position="230"/>
    </location>
</feature>
<dbReference type="NCBIfam" id="NF040736">
    <property type="entry name" value="efflux_SaoE"/>
    <property type="match status" value="1"/>
</dbReference>
<evidence type="ECO:0008006" key="10">
    <source>
        <dbReference type="Google" id="ProtNLM"/>
    </source>
</evidence>
<accession>A0A1M5XA09</accession>
<keyword evidence="5 7" id="KW-1133">Transmembrane helix</keyword>
<dbReference type="Pfam" id="PF03773">
    <property type="entry name" value="ArsP_1"/>
    <property type="match status" value="1"/>
</dbReference>
<comment type="similarity">
    <text evidence="2">Belongs to the UPF0718 family.</text>
</comment>
<feature type="transmembrane region" description="Helical" evidence="7">
    <location>
        <begin position="60"/>
        <end position="84"/>
    </location>
</feature>
<feature type="transmembrane region" description="Helical" evidence="7">
    <location>
        <begin position="90"/>
        <end position="112"/>
    </location>
</feature>
<feature type="transmembrane region" description="Helical" evidence="7">
    <location>
        <begin position="119"/>
        <end position="139"/>
    </location>
</feature>
<proteinExistence type="inferred from homology"/>
<evidence type="ECO:0000313" key="9">
    <source>
        <dbReference type="Proteomes" id="UP000184526"/>
    </source>
</evidence>
<keyword evidence="3" id="KW-1003">Cell membrane</keyword>
<evidence type="ECO:0000256" key="1">
    <source>
        <dbReference type="ARBA" id="ARBA00004651"/>
    </source>
</evidence>
<name>A0A1M5XA09_9CLOT</name>
<feature type="transmembrane region" description="Helical" evidence="7">
    <location>
        <begin position="279"/>
        <end position="301"/>
    </location>
</feature>
<comment type="subcellular location">
    <subcellularLocation>
        <location evidence="1">Cell membrane</location>
        <topology evidence="1">Multi-pass membrane protein</topology>
    </subcellularLocation>
</comment>
<reference evidence="8 9" key="1">
    <citation type="submission" date="2016-11" db="EMBL/GenBank/DDBJ databases">
        <authorList>
            <person name="Jaros S."/>
            <person name="Januszkiewicz K."/>
            <person name="Wedrychowicz H."/>
        </authorList>
    </citation>
    <scope>NUCLEOTIDE SEQUENCE [LARGE SCALE GENOMIC DNA]</scope>
    <source>
        <strain evidence="8 9">DSM 3089</strain>
    </source>
</reference>
<dbReference type="Proteomes" id="UP000184526">
    <property type="component" value="Unassembled WGS sequence"/>
</dbReference>
<evidence type="ECO:0000313" key="8">
    <source>
        <dbReference type="EMBL" id="SHH96631.1"/>
    </source>
</evidence>
<dbReference type="InterPro" id="IPR052923">
    <property type="entry name" value="UPF0718"/>
</dbReference>
<gene>
    <name evidence="8" type="ORF">SAMN02745196_02143</name>
</gene>
<dbReference type="STRING" id="1121306.SAMN02745196_02143"/>
<dbReference type="PANTHER" id="PTHR34184:SF4">
    <property type="entry name" value="UPF0718 PROTEIN YCGR"/>
    <property type="match status" value="1"/>
</dbReference>
<feature type="transmembrane region" description="Helical" evidence="7">
    <location>
        <begin position="179"/>
        <end position="201"/>
    </location>
</feature>
<dbReference type="AlphaFoldDB" id="A0A1M5XA09"/>
<keyword evidence="9" id="KW-1185">Reference proteome</keyword>
<evidence type="ECO:0000256" key="3">
    <source>
        <dbReference type="ARBA" id="ARBA00022475"/>
    </source>
</evidence>
<evidence type="ECO:0000256" key="7">
    <source>
        <dbReference type="SAM" id="Phobius"/>
    </source>
</evidence>
<keyword evidence="4 7" id="KW-0812">Transmembrane</keyword>
<feature type="transmembrane region" description="Helical" evidence="7">
    <location>
        <begin position="331"/>
        <end position="349"/>
    </location>
</feature>
<dbReference type="OrthoDB" id="9810876at2"/>
<evidence type="ECO:0000256" key="6">
    <source>
        <dbReference type="ARBA" id="ARBA00023136"/>
    </source>
</evidence>